<gene>
    <name evidence="1" type="primary">thiS</name>
    <name evidence="1" type="ORF">WMO37_05715</name>
</gene>
<evidence type="ECO:0000313" key="2">
    <source>
        <dbReference type="Proteomes" id="UP001546774"/>
    </source>
</evidence>
<dbReference type="CDD" id="cd00565">
    <property type="entry name" value="Ubl_ThiS"/>
    <property type="match status" value="1"/>
</dbReference>
<evidence type="ECO:0000313" key="1">
    <source>
        <dbReference type="EMBL" id="MEQ2554518.1"/>
    </source>
</evidence>
<accession>A0ABV1H4A0</accession>
<keyword evidence="2" id="KW-1185">Reference proteome</keyword>
<dbReference type="SUPFAM" id="SSF54285">
    <property type="entry name" value="MoaD/ThiS"/>
    <property type="match status" value="1"/>
</dbReference>
<dbReference type="EMBL" id="JBBMFS010000004">
    <property type="protein sequence ID" value="MEQ2554518.1"/>
    <property type="molecule type" value="Genomic_DNA"/>
</dbReference>
<dbReference type="Gene3D" id="3.10.20.30">
    <property type="match status" value="1"/>
</dbReference>
<sequence length="65" mass="7165">MIQINGNEAMQADGMSIADYLQSEGYVLSHIAVERNEVIVSKKDYTDTRIQDGDVIEIVQFMGGG</sequence>
<protein>
    <submittedName>
        <fullName evidence="1">Sulfur carrier protein ThiS</fullName>
    </submittedName>
</protein>
<dbReference type="InterPro" id="IPR010035">
    <property type="entry name" value="Thi_S"/>
</dbReference>
<name>A0ABV1H4A0_9FIRM</name>
<dbReference type="InterPro" id="IPR012675">
    <property type="entry name" value="Beta-grasp_dom_sf"/>
</dbReference>
<dbReference type="Pfam" id="PF02597">
    <property type="entry name" value="ThiS"/>
    <property type="match status" value="1"/>
</dbReference>
<organism evidence="1 2">
    <name type="scientific">Lachnospira intestinalis</name>
    <dbReference type="NCBI Taxonomy" id="3133158"/>
    <lineage>
        <taxon>Bacteria</taxon>
        <taxon>Bacillati</taxon>
        <taxon>Bacillota</taxon>
        <taxon>Clostridia</taxon>
        <taxon>Lachnospirales</taxon>
        <taxon>Lachnospiraceae</taxon>
        <taxon>Lachnospira</taxon>
    </lineage>
</organism>
<proteinExistence type="predicted"/>
<dbReference type="Proteomes" id="UP001546774">
    <property type="component" value="Unassembled WGS sequence"/>
</dbReference>
<reference evidence="1" key="1">
    <citation type="submission" date="2024-03" db="EMBL/GenBank/DDBJ databases">
        <title>Human intestinal bacterial collection.</title>
        <authorList>
            <person name="Pauvert C."/>
            <person name="Hitch T.C.A."/>
            <person name="Clavel T."/>
        </authorList>
    </citation>
    <scope>NUCLEOTIDE SEQUENCE [LARGE SCALE GENOMIC DNA]</scope>
    <source>
        <strain evidence="1">CLA-AA-H89B</strain>
    </source>
</reference>
<dbReference type="InterPro" id="IPR016155">
    <property type="entry name" value="Mopterin_synth/thiamin_S_b"/>
</dbReference>
<dbReference type="PANTHER" id="PTHR34472:SF1">
    <property type="entry name" value="SULFUR CARRIER PROTEIN THIS"/>
    <property type="match status" value="1"/>
</dbReference>
<dbReference type="InterPro" id="IPR003749">
    <property type="entry name" value="ThiS/MoaD-like"/>
</dbReference>
<comment type="caution">
    <text evidence="1">The sequence shown here is derived from an EMBL/GenBank/DDBJ whole genome shotgun (WGS) entry which is preliminary data.</text>
</comment>
<dbReference type="NCBIfam" id="TIGR01683">
    <property type="entry name" value="thiS"/>
    <property type="match status" value="1"/>
</dbReference>
<dbReference type="PANTHER" id="PTHR34472">
    <property type="entry name" value="SULFUR CARRIER PROTEIN THIS"/>
    <property type="match status" value="1"/>
</dbReference>